<dbReference type="EMBL" id="CAAALY010273636">
    <property type="protein sequence ID" value="VEL42292.1"/>
    <property type="molecule type" value="Genomic_DNA"/>
</dbReference>
<comment type="caution">
    <text evidence="1">The sequence shown here is derived from an EMBL/GenBank/DDBJ whole genome shotgun (WGS) entry which is preliminary data.</text>
</comment>
<proteinExistence type="predicted"/>
<accession>A0A448XQE1</accession>
<organism evidence="1 2">
    <name type="scientific">Protopolystoma xenopodis</name>
    <dbReference type="NCBI Taxonomy" id="117903"/>
    <lineage>
        <taxon>Eukaryota</taxon>
        <taxon>Metazoa</taxon>
        <taxon>Spiralia</taxon>
        <taxon>Lophotrochozoa</taxon>
        <taxon>Platyhelminthes</taxon>
        <taxon>Monogenea</taxon>
        <taxon>Polyopisthocotylea</taxon>
        <taxon>Polystomatidea</taxon>
        <taxon>Polystomatidae</taxon>
        <taxon>Protopolystoma</taxon>
    </lineage>
</organism>
<evidence type="ECO:0000313" key="1">
    <source>
        <dbReference type="EMBL" id="VEL42292.1"/>
    </source>
</evidence>
<dbReference type="AlphaFoldDB" id="A0A448XQE1"/>
<gene>
    <name evidence="1" type="ORF">PXEA_LOCUS35732</name>
</gene>
<name>A0A448XQE1_9PLAT</name>
<reference evidence="1" key="1">
    <citation type="submission" date="2018-11" db="EMBL/GenBank/DDBJ databases">
        <authorList>
            <consortium name="Pathogen Informatics"/>
        </authorList>
    </citation>
    <scope>NUCLEOTIDE SEQUENCE</scope>
</reference>
<evidence type="ECO:0000313" key="2">
    <source>
        <dbReference type="Proteomes" id="UP000784294"/>
    </source>
</evidence>
<dbReference type="Proteomes" id="UP000784294">
    <property type="component" value="Unassembled WGS sequence"/>
</dbReference>
<keyword evidence="2" id="KW-1185">Reference proteome</keyword>
<sequence length="96" mass="11185">MIYSIKYLHSSVLSPAQHLIFSHLISCAQSLRITNGQYRYFTHWQPEEQHCYRVAPHKSFHRVCSSSVFHSSVLHKVASFTNLSAVSDMSRLRDYQ</sequence>
<protein>
    <submittedName>
        <fullName evidence="1">Uncharacterized protein</fullName>
    </submittedName>
</protein>